<feature type="transmembrane region" description="Helical" evidence="1">
    <location>
        <begin position="83"/>
        <end position="103"/>
    </location>
</feature>
<proteinExistence type="predicted"/>
<feature type="transmembrane region" description="Helical" evidence="1">
    <location>
        <begin position="50"/>
        <end position="71"/>
    </location>
</feature>
<keyword evidence="1" id="KW-0472">Membrane</keyword>
<accession>A0AAJ6VLJ9</accession>
<keyword evidence="2" id="KW-1185">Reference proteome</keyword>
<keyword evidence="1" id="KW-0812">Transmembrane</keyword>
<sequence>MECIRELLAYFDCINFHWVVVVFTGLYIHLRQICLIGLCFEVTKEAPFDPSYASLIFIFSALCLIAEYSLWPKSLKEPPIQLLIIYEMLVSALVTDLVTRIIWIPLMHITLCVTQESGKMLLWLNSQMELGKYSILTTTASYMGTDIAAMHTAFCISVLTFLWMLDATETLDSLLIDLWAKY</sequence>
<evidence type="ECO:0000256" key="1">
    <source>
        <dbReference type="SAM" id="Phobius"/>
    </source>
</evidence>
<dbReference type="AlphaFoldDB" id="A0AAJ6VLJ9"/>
<dbReference type="GeneID" id="105359908"/>
<reference evidence="3 4" key="1">
    <citation type="submission" date="2025-04" db="UniProtKB">
        <authorList>
            <consortium name="RefSeq"/>
        </authorList>
    </citation>
    <scope>IDENTIFICATION</scope>
</reference>
<organism evidence="2 4">
    <name type="scientific">Ceratosolen solmsi marchali</name>
    <dbReference type="NCBI Taxonomy" id="326594"/>
    <lineage>
        <taxon>Eukaryota</taxon>
        <taxon>Metazoa</taxon>
        <taxon>Ecdysozoa</taxon>
        <taxon>Arthropoda</taxon>
        <taxon>Hexapoda</taxon>
        <taxon>Insecta</taxon>
        <taxon>Pterygota</taxon>
        <taxon>Neoptera</taxon>
        <taxon>Endopterygota</taxon>
        <taxon>Hymenoptera</taxon>
        <taxon>Apocrita</taxon>
        <taxon>Proctotrupomorpha</taxon>
        <taxon>Chalcidoidea</taxon>
        <taxon>Agaonidae</taxon>
        <taxon>Agaoninae</taxon>
        <taxon>Ceratosolen</taxon>
    </lineage>
</organism>
<protein>
    <submittedName>
        <fullName evidence="3 4">Uncharacterized protein LOC105359908</fullName>
    </submittedName>
</protein>
<gene>
    <name evidence="3 4" type="primary">LOC105359908</name>
</gene>
<name>A0AAJ6VLJ9_9HYME</name>
<dbReference type="InterPro" id="IPR032145">
    <property type="entry name" value="DUF4818"/>
</dbReference>
<feature type="transmembrane region" description="Helical" evidence="1">
    <location>
        <begin position="7"/>
        <end position="30"/>
    </location>
</feature>
<dbReference type="KEGG" id="csol:105359908"/>
<evidence type="ECO:0000313" key="3">
    <source>
        <dbReference type="RefSeq" id="XP_011494966.1"/>
    </source>
</evidence>
<keyword evidence="1" id="KW-1133">Transmembrane helix</keyword>
<dbReference type="RefSeq" id="XP_011494967.1">
    <property type="nucleotide sequence ID" value="XM_011496665.1"/>
</dbReference>
<feature type="transmembrane region" description="Helical" evidence="1">
    <location>
        <begin position="147"/>
        <end position="165"/>
    </location>
</feature>
<dbReference type="RefSeq" id="XP_011494966.1">
    <property type="nucleotide sequence ID" value="XM_011496664.1"/>
</dbReference>
<dbReference type="Pfam" id="PF16089">
    <property type="entry name" value="DUF4818"/>
    <property type="match status" value="1"/>
</dbReference>
<evidence type="ECO:0000313" key="2">
    <source>
        <dbReference type="Proteomes" id="UP000695007"/>
    </source>
</evidence>
<evidence type="ECO:0000313" key="4">
    <source>
        <dbReference type="RefSeq" id="XP_011494967.1"/>
    </source>
</evidence>
<dbReference type="Proteomes" id="UP000695007">
    <property type="component" value="Unplaced"/>
</dbReference>